<dbReference type="EMBL" id="JAZDQT010000001">
    <property type="protein sequence ID" value="MEE1943797.1"/>
    <property type="molecule type" value="Genomic_DNA"/>
</dbReference>
<protein>
    <submittedName>
        <fullName evidence="2">Ig domain-containing protein</fullName>
    </submittedName>
</protein>
<dbReference type="SUPFAM" id="SSF49265">
    <property type="entry name" value="Fibronectin type III"/>
    <property type="match status" value="1"/>
</dbReference>
<dbReference type="Pfam" id="PF05345">
    <property type="entry name" value="He_PIG"/>
    <property type="match status" value="5"/>
</dbReference>
<dbReference type="Pfam" id="PF19081">
    <property type="entry name" value="Ig_7"/>
    <property type="match status" value="22"/>
</dbReference>
<dbReference type="SUPFAM" id="SSF49313">
    <property type="entry name" value="Cadherin-like"/>
    <property type="match status" value="5"/>
</dbReference>
<sequence>MKSISTFNLRSIRWIAFLLQITIITLLFSKSYAQTRIYATTATVKSAQVDDATNATNGSNTFATVKSYGGAALGLGKYSGELELQFASTIPANTTTFLRIDGDASLLNVLLGGNLGSALASVVGNVALGDHYFEVGARNSSGNTVVSGISSSGFGNADLRLIKDANGFFYLAITPSQAYDRVYLKDRTDALLLSSPYSTKVYYAFYTSGTTGCASAFATSYEGSGLTVDLLGLGKAGVTNPQFAIDADQTNFSEISLGALGVAGSISQTVYFAIPSQAGDEFNIRMRVNPALLSAGLLNNTQVTAYNGNTQVYTTNLNNLLSLDLLGLLNAGQVTNIPFSPGLAFDRVKITLNSLLNVGLTQTINLYGITSTAPRPTFTAPQSNAVNACYNSTAVLGATTGATNELRWYDVADGGSALATSATFTTPALTANTTYYVAARRIGCTDESVRVPIVVTVNPQITFATTTLANGTIGSAYSKQITAATGGTPAFTYALAAGSNLPAGLVLSASGQIGGTPTAAGTFNFNITATDSKGCTATAAYTLKITPTLVLPGASLPNGTVGTLYPTQVIPLATGGSTPYTYVATNLPPGLSFNPATREITGTPTQSGTFVVGVNVTDADGNTTTTNYTVVVKDPLVLATTTLSDGTVGTSYPTQILLPATGGTTPYTYSVSNLPPGLNFNPTTREITGTPTTAGTYTLTLNASDADGKTATANYTIKVVDPLVLPAKTLADGNVGVAYPTETIPAATGGTGPYTYVASNLPPGLSFNPATRQITGTPTQSGNYSIGVTVTDGTGKTATNTYPVKVIGALSLPTATLANGTVGVPYPTQTLPAVSGGTAPYTYVATNLPPGLSFNTTTREITGTPTQGGTYTLSLTATDANGNKVNTDYTITVGVNQPVVASATICSGSATSLSVSNLQAGVTYNWYGPTGNTPLATNNAGVFNTGTLTSTTTFYVEAVSGTAVSARTAVAVTINPAPAAPVVTTNNQVVNSGQSTVLQATANSGDVIKWYNVAAGGTALGTGPSFTTPALTTTTTFYAETSNSTGCVSASRTPVVVTVLNGPVNPNCNAATNQNSGIIGVCVLCSISGPGNSTDADLTNYTRITLAVGVGATGYQRLIFPNVGLATDSIRLDLATPTGLLDLSVLSGITINVMNGSNVVTSYQLNSALIDLKLLAGNRFKATFAAGQSYDRVEVRFGATVAALSSLDIYGAEIIYPKPTVAASGLNICAGSTTTLNATPNGGTTLTWYDAAVGGSVVGNGNSFTTPALATTTTYYIEVSKAGCANAERVPVTVNVVPVLAVPTVATVPASCEGSTTVLAVTNPDPTLTYNWYETAAGGTPVFSGANFTTPALTATKTYYVEAALSGCVSATRGAVTVTVNPRPVAPQVQVSSSTISPGQTAILTASSSEANVIFNWYSSATATAPVYTGATFVTPPLTATTSYFVESTNTLTGCSSASRIQVTVTVDGNGSSNPVPCEGAISQINGVTGVALLAGVSNPSLAIDNDTQTGSTLLMPVGALGASVYQRLAFGSVSNIGDTVRVLINSPGKLLSASVLGTVQVSTLNGGVSNNDVLPSNSPLISLELLSGNTQALLTFVPAAQFDAVEVRLNSGVLGALTSLNVNYAQRVIAAPEVMAANVTACLTQTAVLTVKNPKAGLTYKWYDVAGVYQTGKDGVSFTTPALTADTRYFVAASSASGCVSYKTAVNVTTTPAPAVPELLASNVNTCAGNNVLLQIKNPIAGITYKWYDAGGTYQVGKDGVTFTAIAVVANTSYSVEAVNACGLASATRATATITVGSVDLPIVTPAAVTVAQNSPAILTASSSTAGATFRWYDLPVGGTLLASTATYVTPPLAGTTTFYVEATVPGPCPASGRASVVVTVIPNGTEPTPCGAATVQLADGVTGVALLAGVSNPGLAVDNNIQTGSSLLMPVGALGASVYQRVGFAGGLSKVGDTLKVVLTSPGKLLSLAVLPTLTVTTYNGATSNNDEMVVNNPLIHLELLSDNSAIILTYVPTAAFDGVEVRLNSGLIGALTSINFNYAQRINVAPQVAVATASACQGSAATLNVKNPQVGVTYRWYLETVYQADGTTFNTPTSLVAGTYNYYVKAFVNGCESAPTKVVVTILPPPAPPTPIAGNPTTTCINSPVTLGVQAVAGVTFNWYDASGNLLVLNNSNYTTPANLAAGTYDFFVEAVNSNSCANASRTKITITVKPSATAADVQVSGVNNICSAGTTTLTASSTTVTNPVFIWYSDAALTNVVSTQATFTTPALSATTTYYVTVSGTNKCANAPADAKTVTITINPSATAADINLAGVSTICAGSTVSLTASSTTVTNPVFTWYKNATLTDVAYVGANFVSPPLNGNTTYYVTVKGDNKCENKPADAQVITITVNPLATAADILVSGPTKVCSGSPTTLNASSTTVTNPVFTWYSDAALTNVAHVGADFTTPPLSNTTTYYVVIKGDNKCTNGVADAKAVTITVNPYATAADINLSNMTICAGNSVSLMASSFTVTNPVFTWYSDASLTSVVFVGPTYLIPSLSSTTTFYVTVKGDNKCENKAVDAKVVTVTVNPLSGMTDIILTGNTTVCNGSAAVIAATSPTVTNPVFTWYADAALTNLIYIGPSFTSQPLSATTTFYVTVKGDNSCANSPGSAKAITITVKPVADASDITANNATICQNGTATLVASTTTVTNPVFTWYNDAALTSVAFVGASYTTGALAATKTYYVTVKGDNKCENSSSTAKMVTVTVNTAATAADINLNPATVNICGTGTATITASSLTVTNPVFTWYTDASLTNVAQIGAVFVTPTLSATTTYYVTVKGSNKCENTPANAKTITITVRPNATPADISVTGTTTICENNTTTLTASSATVTNPVFTWYSDAALTNVVSNQASFTTTALTANTTYYVTVKGDNKCENVAGNGKVVAITVNPRPVNPIVSNTGTSICAGDGTTLTVQNADPTATYQWFDAAVGGTMVGTGATFNISILNTTTDYYVQAVSANGCGNASGRVKVTVTVTPRPTTPVVATNNVNVCIGNSTVLSVSNPQSGVTYTWYNAAVGGTAVGSGASFTTPAIATNITYYVEASTGSCISPARAPAAIIAMPVPVAPVGVSANNNPICSGSTAVLSVNNPDANLVYRWYANSSGGAMLAEGNSFTTPALNATTTYYVESVSKAGGCASNSRTAITVNVLPVLAIPVVRVESTTANSITFAWNAVAGATAYEVSLNNGNTWVSPTGGPTGTTYQALGLQPGQSVTIVVRAKGQIDCQTSANSAPVTGTASNPFANELYIPNTFTPNGDGKNDIFYAYGNLVSKFNMKIYNQWGQFLFESNSLTTGWDGRFNGTMQPNGVYVYTIAVTFADGTTKTYKGTITLLR</sequence>
<dbReference type="PANTHER" id="PTHR37494">
    <property type="entry name" value="HEMAGGLUTININ"/>
    <property type="match status" value="1"/>
</dbReference>
<dbReference type="InterPro" id="IPR022409">
    <property type="entry name" value="PKD/Chitinase_dom"/>
</dbReference>
<dbReference type="Proteomes" id="UP001336835">
    <property type="component" value="Unassembled WGS sequence"/>
</dbReference>
<name>A0ABU7I2V7_9SPHI</name>
<reference evidence="2 3" key="1">
    <citation type="submission" date="2024-01" db="EMBL/GenBank/DDBJ databases">
        <title>Pedobacter sp. nov., isolated from fresh soil.</title>
        <authorList>
            <person name="Le N.T.T."/>
        </authorList>
    </citation>
    <scope>NUCLEOTIDE SEQUENCE [LARGE SCALE GENOMIC DNA]</scope>
    <source>
        <strain evidence="2 3">KR3-3</strain>
    </source>
</reference>
<feature type="domain" description="Fibronectin type-III" evidence="1">
    <location>
        <begin position="3196"/>
        <end position="3284"/>
    </location>
</feature>
<evidence type="ECO:0000313" key="2">
    <source>
        <dbReference type="EMBL" id="MEE1943797.1"/>
    </source>
</evidence>
<accession>A0ABU7I2V7</accession>
<dbReference type="Pfam" id="PF13585">
    <property type="entry name" value="CHU_C"/>
    <property type="match status" value="1"/>
</dbReference>
<gene>
    <name evidence="2" type="ORF">VRU48_01680</name>
</gene>
<dbReference type="PANTHER" id="PTHR37494:SF1">
    <property type="entry name" value="STAPHYLOCOCCUS AUREUS SURFACE PROTEIN A"/>
    <property type="match status" value="1"/>
</dbReference>
<organism evidence="2 3">
    <name type="scientific">Pedobacter albus</name>
    <dbReference type="NCBI Taxonomy" id="3113905"/>
    <lineage>
        <taxon>Bacteria</taxon>
        <taxon>Pseudomonadati</taxon>
        <taxon>Bacteroidota</taxon>
        <taxon>Sphingobacteriia</taxon>
        <taxon>Sphingobacteriales</taxon>
        <taxon>Sphingobacteriaceae</taxon>
        <taxon>Pedobacter</taxon>
    </lineage>
</organism>
<dbReference type="InterPro" id="IPR015919">
    <property type="entry name" value="Cadherin-like_sf"/>
</dbReference>
<dbReference type="Gene3D" id="2.60.40.10">
    <property type="entry name" value="Immunoglobulins"/>
    <property type="match status" value="6"/>
</dbReference>
<evidence type="ECO:0000313" key="3">
    <source>
        <dbReference type="Proteomes" id="UP001336835"/>
    </source>
</evidence>
<evidence type="ECO:0000259" key="1">
    <source>
        <dbReference type="PROSITE" id="PS50853"/>
    </source>
</evidence>
<keyword evidence="3" id="KW-1185">Reference proteome</keyword>
<dbReference type="RefSeq" id="WP_330106197.1">
    <property type="nucleotide sequence ID" value="NZ_JAZDQT010000001.1"/>
</dbReference>
<proteinExistence type="predicted"/>
<dbReference type="InterPro" id="IPR013783">
    <property type="entry name" value="Ig-like_fold"/>
</dbReference>
<comment type="caution">
    <text evidence="2">The sequence shown here is derived from an EMBL/GenBank/DDBJ whole genome shotgun (WGS) entry which is preliminary data.</text>
</comment>
<dbReference type="InterPro" id="IPR026341">
    <property type="entry name" value="T9SS_type_B"/>
</dbReference>
<dbReference type="InterPro" id="IPR044023">
    <property type="entry name" value="Ig_7"/>
</dbReference>
<dbReference type="InterPro" id="IPR003961">
    <property type="entry name" value="FN3_dom"/>
</dbReference>
<dbReference type="PROSITE" id="PS50853">
    <property type="entry name" value="FN3"/>
    <property type="match status" value="1"/>
</dbReference>
<dbReference type="InterPro" id="IPR006644">
    <property type="entry name" value="Cadg"/>
</dbReference>
<dbReference type="InterPro" id="IPR036116">
    <property type="entry name" value="FN3_sf"/>
</dbReference>
<dbReference type="SMART" id="SM00736">
    <property type="entry name" value="CADG"/>
    <property type="match status" value="2"/>
</dbReference>
<dbReference type="NCBIfam" id="TIGR04131">
    <property type="entry name" value="Bac_Flav_CTERM"/>
    <property type="match status" value="1"/>
</dbReference>
<dbReference type="SMART" id="SM00089">
    <property type="entry name" value="PKD"/>
    <property type="match status" value="3"/>
</dbReference>